<dbReference type="InterPro" id="IPR039857">
    <property type="entry name" value="Ift122/121"/>
</dbReference>
<dbReference type="GO" id="GO:0030991">
    <property type="term" value="C:intraciliary transport particle A"/>
    <property type="evidence" value="ECO:0007669"/>
    <property type="project" value="TreeGrafter"/>
</dbReference>
<reference evidence="5 6" key="1">
    <citation type="journal article" date="2021" name="Cell">
        <title>Tracing the genetic footprints of vertebrate landing in non-teleost ray-finned fishes.</title>
        <authorList>
            <person name="Bi X."/>
            <person name="Wang K."/>
            <person name="Yang L."/>
            <person name="Pan H."/>
            <person name="Jiang H."/>
            <person name="Wei Q."/>
            <person name="Fang M."/>
            <person name="Yu H."/>
            <person name="Zhu C."/>
            <person name="Cai Y."/>
            <person name="He Y."/>
            <person name="Gan X."/>
            <person name="Zeng H."/>
            <person name="Yu D."/>
            <person name="Zhu Y."/>
            <person name="Jiang H."/>
            <person name="Qiu Q."/>
            <person name="Yang H."/>
            <person name="Zhang Y.E."/>
            <person name="Wang W."/>
            <person name="Zhu M."/>
            <person name="He S."/>
            <person name="Zhang G."/>
        </authorList>
    </citation>
    <scope>NUCLEOTIDE SEQUENCE [LARGE SCALE GENOMIC DNA]</scope>
    <source>
        <strain evidence="5">Bchr_013</strain>
    </source>
</reference>
<dbReference type="GO" id="GO:1905515">
    <property type="term" value="P:non-motile cilium assembly"/>
    <property type="evidence" value="ECO:0007669"/>
    <property type="project" value="TreeGrafter"/>
</dbReference>
<feature type="domain" description="IFT122 zinc ribbon" evidence="4">
    <location>
        <begin position="58"/>
        <end position="97"/>
    </location>
</feature>
<name>A0A8X8BYL9_POLSE</name>
<evidence type="ECO:0000313" key="5">
    <source>
        <dbReference type="EMBL" id="KAG2471029.1"/>
    </source>
</evidence>
<dbReference type="InterPro" id="IPR056838">
    <property type="entry name" value="Zn_ribbon_IFT122"/>
</dbReference>
<dbReference type="GO" id="GO:0061512">
    <property type="term" value="P:protein localization to cilium"/>
    <property type="evidence" value="ECO:0007669"/>
    <property type="project" value="TreeGrafter"/>
</dbReference>
<proteinExistence type="predicted"/>
<comment type="caution">
    <text evidence="5">The sequence shown here is derived from an EMBL/GenBank/DDBJ whole genome shotgun (WGS) entry which is preliminary data.</text>
</comment>
<feature type="non-terminal residue" evidence="5">
    <location>
        <position position="128"/>
    </location>
</feature>
<evidence type="ECO:0000256" key="3">
    <source>
        <dbReference type="ARBA" id="ARBA00022737"/>
    </source>
</evidence>
<dbReference type="PANTHER" id="PTHR12764:SF4">
    <property type="entry name" value="INTRAFLAGELLAR TRANSPORT PROTEIN 122 HOMOLOG"/>
    <property type="match status" value="1"/>
</dbReference>
<dbReference type="PANTHER" id="PTHR12764">
    <property type="entry name" value="WD REPEAT DOMAIN-RELATED"/>
    <property type="match status" value="1"/>
</dbReference>
<dbReference type="Proteomes" id="UP000886611">
    <property type="component" value="Unassembled WGS sequence"/>
</dbReference>
<evidence type="ECO:0000313" key="6">
    <source>
        <dbReference type="Proteomes" id="UP000886611"/>
    </source>
</evidence>
<evidence type="ECO:0000256" key="1">
    <source>
        <dbReference type="ARBA" id="ARBA00004120"/>
    </source>
</evidence>
<accession>A0A8X8BYL9</accession>
<keyword evidence="3" id="KW-0677">Repeat</keyword>
<evidence type="ECO:0000256" key="2">
    <source>
        <dbReference type="ARBA" id="ARBA00022574"/>
    </source>
</evidence>
<protein>
    <submittedName>
        <fullName evidence="5">IF122 protein</fullName>
    </submittedName>
</protein>
<organism evidence="5 6">
    <name type="scientific">Polypterus senegalus</name>
    <name type="common">Senegal bichir</name>
    <dbReference type="NCBI Taxonomy" id="55291"/>
    <lineage>
        <taxon>Eukaryota</taxon>
        <taxon>Metazoa</taxon>
        <taxon>Chordata</taxon>
        <taxon>Craniata</taxon>
        <taxon>Vertebrata</taxon>
        <taxon>Euteleostomi</taxon>
        <taxon>Actinopterygii</taxon>
        <taxon>Polypteriformes</taxon>
        <taxon>Polypteridae</taxon>
        <taxon>Polypterus</taxon>
    </lineage>
</organism>
<keyword evidence="6" id="KW-1185">Reference proteome</keyword>
<evidence type="ECO:0000259" key="4">
    <source>
        <dbReference type="Pfam" id="PF25144"/>
    </source>
</evidence>
<dbReference type="GO" id="GO:0097730">
    <property type="term" value="C:non-motile cilium"/>
    <property type="evidence" value="ECO:0007669"/>
    <property type="project" value="TreeGrafter"/>
</dbReference>
<keyword evidence="2" id="KW-0853">WD repeat</keyword>
<dbReference type="EMBL" id="JAATIS010000094">
    <property type="protein sequence ID" value="KAG2471029.1"/>
    <property type="molecule type" value="Genomic_DNA"/>
</dbReference>
<dbReference type="AlphaFoldDB" id="A0A8X8BYL9"/>
<sequence>MKIRNTLYALAKQSKALGAYKLARHAYEKLQGLRIPARFQETIELGSLTLRSKPFHDSEELIPMCYRCSTNNPLLNNQGNVCINCRQPFIFSASSYESTPAAAMQQIPTTFAVTSPTSSFLTIIHEAD</sequence>
<gene>
    <name evidence="5" type="primary">Ift122_0</name>
    <name evidence="5" type="ORF">GTO96_0005304</name>
</gene>
<feature type="non-terminal residue" evidence="5">
    <location>
        <position position="1"/>
    </location>
</feature>
<comment type="subcellular location">
    <subcellularLocation>
        <location evidence="1">Cytoplasm</location>
        <location evidence="1">Cytoskeleton</location>
        <location evidence="1">Cilium basal body</location>
    </subcellularLocation>
</comment>
<dbReference type="GO" id="GO:0035721">
    <property type="term" value="P:intraciliary retrograde transport"/>
    <property type="evidence" value="ECO:0007669"/>
    <property type="project" value="TreeGrafter"/>
</dbReference>
<dbReference type="Pfam" id="PF25144">
    <property type="entry name" value="Zn_ribbon_IFT122"/>
    <property type="match status" value="1"/>
</dbReference>